<dbReference type="EMBL" id="MU005597">
    <property type="protein sequence ID" value="KAF2680278.1"/>
    <property type="molecule type" value="Genomic_DNA"/>
</dbReference>
<keyword evidence="2" id="KW-1133">Transmembrane helix</keyword>
<feature type="region of interest" description="Disordered" evidence="1">
    <location>
        <begin position="70"/>
        <end position="134"/>
    </location>
</feature>
<keyword evidence="2" id="KW-0472">Membrane</keyword>
<proteinExistence type="predicted"/>
<feature type="compositionally biased region" description="Pro residues" evidence="1">
    <location>
        <begin position="86"/>
        <end position="95"/>
    </location>
</feature>
<protein>
    <submittedName>
        <fullName evidence="3">Uncharacterized protein</fullName>
    </submittedName>
</protein>
<keyword evidence="2" id="KW-0812">Transmembrane</keyword>
<accession>A0A6G1IQA3</accession>
<feature type="compositionally biased region" description="Low complexity" evidence="1">
    <location>
        <begin position="74"/>
        <end position="85"/>
    </location>
</feature>
<sequence>MSGCGRLVHWRASVRGSGGRGRAPNRTSKMRYWYGWYPYSIHSIVHSCLILLRFALVLCRFLSPSVAHRSLTRSATPPNATLNPTARPPPPPSAFPSPSRVVSQSPKAARTDRDEPALHRPLTVVEGRHRPGRR</sequence>
<dbReference type="Proteomes" id="UP000799291">
    <property type="component" value="Unassembled WGS sequence"/>
</dbReference>
<feature type="compositionally biased region" description="Basic and acidic residues" evidence="1">
    <location>
        <begin position="109"/>
        <end position="118"/>
    </location>
</feature>
<evidence type="ECO:0000313" key="3">
    <source>
        <dbReference type="EMBL" id="KAF2680278.1"/>
    </source>
</evidence>
<keyword evidence="4" id="KW-1185">Reference proteome</keyword>
<organism evidence="3 4">
    <name type="scientific">Lentithecium fluviatile CBS 122367</name>
    <dbReference type="NCBI Taxonomy" id="1168545"/>
    <lineage>
        <taxon>Eukaryota</taxon>
        <taxon>Fungi</taxon>
        <taxon>Dikarya</taxon>
        <taxon>Ascomycota</taxon>
        <taxon>Pezizomycotina</taxon>
        <taxon>Dothideomycetes</taxon>
        <taxon>Pleosporomycetidae</taxon>
        <taxon>Pleosporales</taxon>
        <taxon>Massarineae</taxon>
        <taxon>Lentitheciaceae</taxon>
        <taxon>Lentithecium</taxon>
    </lineage>
</organism>
<name>A0A6G1IQA3_9PLEO</name>
<reference evidence="3" key="1">
    <citation type="journal article" date="2020" name="Stud. Mycol.">
        <title>101 Dothideomycetes genomes: a test case for predicting lifestyles and emergence of pathogens.</title>
        <authorList>
            <person name="Haridas S."/>
            <person name="Albert R."/>
            <person name="Binder M."/>
            <person name="Bloem J."/>
            <person name="Labutti K."/>
            <person name="Salamov A."/>
            <person name="Andreopoulos B."/>
            <person name="Baker S."/>
            <person name="Barry K."/>
            <person name="Bills G."/>
            <person name="Bluhm B."/>
            <person name="Cannon C."/>
            <person name="Castanera R."/>
            <person name="Culley D."/>
            <person name="Daum C."/>
            <person name="Ezra D."/>
            <person name="Gonzalez J."/>
            <person name="Henrissat B."/>
            <person name="Kuo A."/>
            <person name="Liang C."/>
            <person name="Lipzen A."/>
            <person name="Lutzoni F."/>
            <person name="Magnuson J."/>
            <person name="Mondo S."/>
            <person name="Nolan M."/>
            <person name="Ohm R."/>
            <person name="Pangilinan J."/>
            <person name="Park H.-J."/>
            <person name="Ramirez L."/>
            <person name="Alfaro M."/>
            <person name="Sun H."/>
            <person name="Tritt A."/>
            <person name="Yoshinaga Y."/>
            <person name="Zwiers L.-H."/>
            <person name="Turgeon B."/>
            <person name="Goodwin S."/>
            <person name="Spatafora J."/>
            <person name="Crous P."/>
            <person name="Grigoriev I."/>
        </authorList>
    </citation>
    <scope>NUCLEOTIDE SEQUENCE</scope>
    <source>
        <strain evidence="3">CBS 122367</strain>
    </source>
</reference>
<feature type="transmembrane region" description="Helical" evidence="2">
    <location>
        <begin position="39"/>
        <end position="63"/>
    </location>
</feature>
<evidence type="ECO:0000256" key="1">
    <source>
        <dbReference type="SAM" id="MobiDB-lite"/>
    </source>
</evidence>
<dbReference type="AlphaFoldDB" id="A0A6G1IQA3"/>
<evidence type="ECO:0000313" key="4">
    <source>
        <dbReference type="Proteomes" id="UP000799291"/>
    </source>
</evidence>
<evidence type="ECO:0000256" key="2">
    <source>
        <dbReference type="SAM" id="Phobius"/>
    </source>
</evidence>
<gene>
    <name evidence="3" type="ORF">K458DRAFT_92969</name>
</gene>